<evidence type="ECO:0000313" key="1">
    <source>
        <dbReference type="EMBL" id="JAE14391.1"/>
    </source>
</evidence>
<proteinExistence type="predicted"/>
<sequence length="51" mass="5838">MSCHYVNKKFILLTICTPAEQTSSIVSTRVWWLILGMDVWAIDHPLPTALH</sequence>
<organism evidence="1">
    <name type="scientific">Arundo donax</name>
    <name type="common">Giant reed</name>
    <name type="synonym">Donax arundinaceus</name>
    <dbReference type="NCBI Taxonomy" id="35708"/>
    <lineage>
        <taxon>Eukaryota</taxon>
        <taxon>Viridiplantae</taxon>
        <taxon>Streptophyta</taxon>
        <taxon>Embryophyta</taxon>
        <taxon>Tracheophyta</taxon>
        <taxon>Spermatophyta</taxon>
        <taxon>Magnoliopsida</taxon>
        <taxon>Liliopsida</taxon>
        <taxon>Poales</taxon>
        <taxon>Poaceae</taxon>
        <taxon>PACMAD clade</taxon>
        <taxon>Arundinoideae</taxon>
        <taxon>Arundineae</taxon>
        <taxon>Arundo</taxon>
    </lineage>
</organism>
<reference evidence="1" key="1">
    <citation type="submission" date="2014-09" db="EMBL/GenBank/DDBJ databases">
        <authorList>
            <person name="Magalhaes I.L.F."/>
            <person name="Oliveira U."/>
            <person name="Santos F.R."/>
            <person name="Vidigal T.H.D.A."/>
            <person name="Brescovit A.D."/>
            <person name="Santos A.J."/>
        </authorList>
    </citation>
    <scope>NUCLEOTIDE SEQUENCE</scope>
    <source>
        <tissue evidence="1">Shoot tissue taken approximately 20 cm above the soil surface</tissue>
    </source>
</reference>
<protein>
    <submittedName>
        <fullName evidence="1">Uncharacterized protein</fullName>
    </submittedName>
</protein>
<name>A0A0A9FVQ4_ARUDO</name>
<dbReference type="EMBL" id="GBRH01183505">
    <property type="protein sequence ID" value="JAE14391.1"/>
    <property type="molecule type" value="Transcribed_RNA"/>
</dbReference>
<accession>A0A0A9FVQ4</accession>
<dbReference type="AlphaFoldDB" id="A0A0A9FVQ4"/>
<reference evidence="1" key="2">
    <citation type="journal article" date="2015" name="Data Brief">
        <title>Shoot transcriptome of the giant reed, Arundo donax.</title>
        <authorList>
            <person name="Barrero R.A."/>
            <person name="Guerrero F.D."/>
            <person name="Moolhuijzen P."/>
            <person name="Goolsby J.A."/>
            <person name="Tidwell J."/>
            <person name="Bellgard S.E."/>
            <person name="Bellgard M.I."/>
        </authorList>
    </citation>
    <scope>NUCLEOTIDE SEQUENCE</scope>
    <source>
        <tissue evidence="1">Shoot tissue taken approximately 20 cm above the soil surface</tissue>
    </source>
</reference>